<protein>
    <submittedName>
        <fullName evidence="1">Uncharacterized protein</fullName>
    </submittedName>
</protein>
<proteinExistence type="predicted"/>
<sequence>MQHTILLDYFFVLSHVEYVSLLLKHFIYTLVHVGFKTFHTYILSYVKKHVPFCCIRLQFCS</sequence>
<accession>A0A397URP8</accession>
<dbReference type="EMBL" id="QKWP01001084">
    <property type="protein sequence ID" value="RIB11897.1"/>
    <property type="molecule type" value="Genomic_DNA"/>
</dbReference>
<evidence type="ECO:0000313" key="1">
    <source>
        <dbReference type="EMBL" id="RIB11897.1"/>
    </source>
</evidence>
<reference evidence="1 2" key="1">
    <citation type="submission" date="2018-06" db="EMBL/GenBank/DDBJ databases">
        <title>Comparative genomics reveals the genomic features of Rhizophagus irregularis, R. cerebriforme, R. diaphanum and Gigaspora rosea, and their symbiotic lifestyle signature.</title>
        <authorList>
            <person name="Morin E."/>
            <person name="San Clemente H."/>
            <person name="Chen E.C.H."/>
            <person name="De La Providencia I."/>
            <person name="Hainaut M."/>
            <person name="Kuo A."/>
            <person name="Kohler A."/>
            <person name="Murat C."/>
            <person name="Tang N."/>
            <person name="Roy S."/>
            <person name="Loubradou J."/>
            <person name="Henrissat B."/>
            <person name="Grigoriev I.V."/>
            <person name="Corradi N."/>
            <person name="Roux C."/>
            <person name="Martin F.M."/>
        </authorList>
    </citation>
    <scope>NUCLEOTIDE SEQUENCE [LARGE SCALE GENOMIC DNA]</scope>
    <source>
        <strain evidence="1 2">DAOM 194757</strain>
    </source>
</reference>
<dbReference type="AlphaFoldDB" id="A0A397URP8"/>
<gene>
    <name evidence="1" type="ORF">C2G38_2102320</name>
</gene>
<evidence type="ECO:0000313" key="2">
    <source>
        <dbReference type="Proteomes" id="UP000266673"/>
    </source>
</evidence>
<dbReference type="Proteomes" id="UP000266673">
    <property type="component" value="Unassembled WGS sequence"/>
</dbReference>
<organism evidence="1 2">
    <name type="scientific">Gigaspora rosea</name>
    <dbReference type="NCBI Taxonomy" id="44941"/>
    <lineage>
        <taxon>Eukaryota</taxon>
        <taxon>Fungi</taxon>
        <taxon>Fungi incertae sedis</taxon>
        <taxon>Mucoromycota</taxon>
        <taxon>Glomeromycotina</taxon>
        <taxon>Glomeromycetes</taxon>
        <taxon>Diversisporales</taxon>
        <taxon>Gigasporaceae</taxon>
        <taxon>Gigaspora</taxon>
    </lineage>
</organism>
<name>A0A397URP8_9GLOM</name>
<keyword evidence="2" id="KW-1185">Reference proteome</keyword>
<comment type="caution">
    <text evidence="1">The sequence shown here is derived from an EMBL/GenBank/DDBJ whole genome shotgun (WGS) entry which is preliminary data.</text>
</comment>